<gene>
    <name evidence="3" type="ORF">MM415A03599_0005</name>
    <name evidence="2" type="ORF">MM415B00355_0018</name>
</gene>
<organism evidence="2">
    <name type="scientific">viral metagenome</name>
    <dbReference type="NCBI Taxonomy" id="1070528"/>
    <lineage>
        <taxon>unclassified sequences</taxon>
        <taxon>metagenomes</taxon>
        <taxon>organismal metagenomes</taxon>
    </lineage>
</organism>
<protein>
    <submittedName>
        <fullName evidence="2">Uncharacterized protein</fullName>
    </submittedName>
</protein>
<feature type="region of interest" description="Disordered" evidence="1">
    <location>
        <begin position="34"/>
        <end position="59"/>
    </location>
</feature>
<accession>A0A6M3JAI2</accession>
<evidence type="ECO:0000256" key="1">
    <source>
        <dbReference type="SAM" id="MobiDB-lite"/>
    </source>
</evidence>
<dbReference type="EMBL" id="MT141553">
    <property type="protein sequence ID" value="QJA66318.1"/>
    <property type="molecule type" value="Genomic_DNA"/>
</dbReference>
<dbReference type="EMBL" id="MT141812">
    <property type="protein sequence ID" value="QJA70681.1"/>
    <property type="molecule type" value="Genomic_DNA"/>
</dbReference>
<reference evidence="2" key="1">
    <citation type="submission" date="2020-03" db="EMBL/GenBank/DDBJ databases">
        <title>The deep terrestrial virosphere.</title>
        <authorList>
            <person name="Holmfeldt K."/>
            <person name="Nilsson E."/>
            <person name="Simone D."/>
            <person name="Lopez-Fernandez M."/>
            <person name="Wu X."/>
            <person name="de Brujin I."/>
            <person name="Lundin D."/>
            <person name="Andersson A."/>
            <person name="Bertilsson S."/>
            <person name="Dopson M."/>
        </authorList>
    </citation>
    <scope>NUCLEOTIDE SEQUENCE</scope>
    <source>
        <strain evidence="3">MM415A03599</strain>
        <strain evidence="2">MM415B00355</strain>
    </source>
</reference>
<evidence type="ECO:0000313" key="2">
    <source>
        <dbReference type="EMBL" id="QJA66318.1"/>
    </source>
</evidence>
<dbReference type="AlphaFoldDB" id="A0A6M3JAI2"/>
<name>A0A6M3JAI2_9ZZZZ</name>
<proteinExistence type="predicted"/>
<sequence>MTTTFDAEMYDLAGELGEEFGTAATYVVDTGKTKNANTSTVTGSGTQKTCRTTPPTPVVLRMQDGTTETRTMAVLPRKSSMVSGSAYVDVTFVPGAGDRISYGSDDYTVEDVEALRSGDDVAAWQLVLARS</sequence>
<evidence type="ECO:0000313" key="3">
    <source>
        <dbReference type="EMBL" id="QJA70681.1"/>
    </source>
</evidence>
<feature type="compositionally biased region" description="Polar residues" evidence="1">
    <location>
        <begin position="34"/>
        <end position="53"/>
    </location>
</feature>